<evidence type="ECO:0000313" key="1">
    <source>
        <dbReference type="EMBL" id="MBA0793111.1"/>
    </source>
</evidence>
<sequence length="98" mass="11050">MEEELASLNIIDEEEVVFRAEASVLEDDYKLCMVGRCLIDCVAHFPSLRNTMTDLWHPIGGISISDLSEKRNPMIYENQGSFGCEFTTEEKKEDSGGD</sequence>
<protein>
    <recommendedName>
        <fullName evidence="3">DUF4283 domain-containing protein</fullName>
    </recommendedName>
</protein>
<accession>A0A7J9G6L8</accession>
<name>A0A7J9G6L8_9ROSI</name>
<gene>
    <name evidence="1" type="ORF">Gohar_017543</name>
</gene>
<evidence type="ECO:0008006" key="3">
    <source>
        <dbReference type="Google" id="ProtNLM"/>
    </source>
</evidence>
<organism evidence="1 2">
    <name type="scientific">Gossypium harknessii</name>
    <dbReference type="NCBI Taxonomy" id="34285"/>
    <lineage>
        <taxon>Eukaryota</taxon>
        <taxon>Viridiplantae</taxon>
        <taxon>Streptophyta</taxon>
        <taxon>Embryophyta</taxon>
        <taxon>Tracheophyta</taxon>
        <taxon>Spermatophyta</taxon>
        <taxon>Magnoliopsida</taxon>
        <taxon>eudicotyledons</taxon>
        <taxon>Gunneridae</taxon>
        <taxon>Pentapetalae</taxon>
        <taxon>rosids</taxon>
        <taxon>malvids</taxon>
        <taxon>Malvales</taxon>
        <taxon>Malvaceae</taxon>
        <taxon>Malvoideae</taxon>
        <taxon>Gossypium</taxon>
    </lineage>
</organism>
<dbReference type="OrthoDB" id="1000188at2759"/>
<evidence type="ECO:0000313" key="2">
    <source>
        <dbReference type="Proteomes" id="UP000593560"/>
    </source>
</evidence>
<dbReference type="AlphaFoldDB" id="A0A7J9G6L8"/>
<proteinExistence type="predicted"/>
<comment type="caution">
    <text evidence="1">The sequence shown here is derived from an EMBL/GenBank/DDBJ whole genome shotgun (WGS) entry which is preliminary data.</text>
</comment>
<dbReference type="EMBL" id="JABFAD010000002">
    <property type="protein sequence ID" value="MBA0793111.1"/>
    <property type="molecule type" value="Genomic_DNA"/>
</dbReference>
<keyword evidence="2" id="KW-1185">Reference proteome</keyword>
<reference evidence="1 2" key="1">
    <citation type="journal article" date="2019" name="Genome Biol. Evol.">
        <title>Insights into the evolution of the New World diploid cottons (Gossypium, subgenus Houzingenia) based on genome sequencing.</title>
        <authorList>
            <person name="Grover C.E."/>
            <person name="Arick M.A. 2nd"/>
            <person name="Thrash A."/>
            <person name="Conover J.L."/>
            <person name="Sanders W.S."/>
            <person name="Peterson D.G."/>
            <person name="Frelichowski J.E."/>
            <person name="Scheffler J.A."/>
            <person name="Scheffler B.E."/>
            <person name="Wendel J.F."/>
        </authorList>
    </citation>
    <scope>NUCLEOTIDE SEQUENCE [LARGE SCALE GENOMIC DNA]</scope>
    <source>
        <strain evidence="1">0</strain>
        <tissue evidence="1">Leaf</tissue>
    </source>
</reference>
<dbReference type="Proteomes" id="UP000593560">
    <property type="component" value="Unassembled WGS sequence"/>
</dbReference>